<feature type="compositionally biased region" description="Basic and acidic residues" evidence="1">
    <location>
        <begin position="47"/>
        <end position="56"/>
    </location>
</feature>
<name>A0A813INN1_POLGL</name>
<feature type="non-terminal residue" evidence="2">
    <location>
        <position position="1"/>
    </location>
</feature>
<comment type="caution">
    <text evidence="2">The sequence shown here is derived from an EMBL/GenBank/DDBJ whole genome shotgun (WGS) entry which is preliminary data.</text>
</comment>
<dbReference type="Proteomes" id="UP000626109">
    <property type="component" value="Unassembled WGS sequence"/>
</dbReference>
<evidence type="ECO:0000313" key="2">
    <source>
        <dbReference type="EMBL" id="CAE8653174.1"/>
    </source>
</evidence>
<feature type="compositionally biased region" description="Polar residues" evidence="1">
    <location>
        <begin position="25"/>
        <end position="42"/>
    </location>
</feature>
<gene>
    <name evidence="2" type="ORF">PGLA2088_LOCUS10203</name>
</gene>
<reference evidence="2" key="1">
    <citation type="submission" date="2021-02" db="EMBL/GenBank/DDBJ databases">
        <authorList>
            <person name="Dougan E. K."/>
            <person name="Rhodes N."/>
            <person name="Thang M."/>
            <person name="Chan C."/>
        </authorList>
    </citation>
    <scope>NUCLEOTIDE SEQUENCE</scope>
</reference>
<dbReference type="EMBL" id="CAJNNW010011426">
    <property type="protein sequence ID" value="CAE8653174.1"/>
    <property type="molecule type" value="Genomic_DNA"/>
</dbReference>
<evidence type="ECO:0000256" key="1">
    <source>
        <dbReference type="SAM" id="MobiDB-lite"/>
    </source>
</evidence>
<accession>A0A813INN1</accession>
<feature type="compositionally biased region" description="Polar residues" evidence="1">
    <location>
        <begin position="57"/>
        <end position="72"/>
    </location>
</feature>
<dbReference type="AlphaFoldDB" id="A0A813INN1"/>
<proteinExistence type="predicted"/>
<evidence type="ECO:0000313" key="3">
    <source>
        <dbReference type="Proteomes" id="UP000626109"/>
    </source>
</evidence>
<sequence length="136" mass="14821">SQEVVSKMLGQVKGFGNHAGVLIEPSQSAGTQEGESQNSNPEVTPEEAERLEREEAQSTYLQHYEDTSATSSKIKRMLSNMSATSSPSKTKKPKPESRSYLHMAAPVVFESPILDRSGSARFESEFDEVGTAILSL</sequence>
<feature type="region of interest" description="Disordered" evidence="1">
    <location>
        <begin position="1"/>
        <end position="98"/>
    </location>
</feature>
<organism evidence="2 3">
    <name type="scientific">Polarella glacialis</name>
    <name type="common">Dinoflagellate</name>
    <dbReference type="NCBI Taxonomy" id="89957"/>
    <lineage>
        <taxon>Eukaryota</taxon>
        <taxon>Sar</taxon>
        <taxon>Alveolata</taxon>
        <taxon>Dinophyceae</taxon>
        <taxon>Suessiales</taxon>
        <taxon>Suessiaceae</taxon>
        <taxon>Polarella</taxon>
    </lineage>
</organism>
<protein>
    <submittedName>
        <fullName evidence="2">Uncharacterized protein</fullName>
    </submittedName>
</protein>